<evidence type="ECO:0000256" key="1">
    <source>
        <dbReference type="SAM" id="Phobius"/>
    </source>
</evidence>
<evidence type="ECO:0000313" key="2">
    <source>
        <dbReference type="EMBL" id="TYC53597.1"/>
    </source>
</evidence>
<accession>A0A6C2CHX1</accession>
<dbReference type="RefSeq" id="WP_148581079.1">
    <property type="nucleotide sequence ID" value="NZ_SDKK01000026.1"/>
</dbReference>
<keyword evidence="1" id="KW-1133">Transmembrane helix</keyword>
<sequence>MTDEKPPETGKQPRKLRLGPFLFIGILFLGLGLTAIGYTAWPAYTFRQEALAMGVDAAGNRSAEADWSMTLSLVLGLVSFIGGVLCLGGAFLIRTHLRESRQQ</sequence>
<keyword evidence="3" id="KW-1185">Reference proteome</keyword>
<keyword evidence="1" id="KW-0812">Transmembrane</keyword>
<dbReference type="Proteomes" id="UP000389128">
    <property type="component" value="Unassembled WGS sequence"/>
</dbReference>
<keyword evidence="1" id="KW-0472">Membrane</keyword>
<evidence type="ECO:0000313" key="3">
    <source>
        <dbReference type="Proteomes" id="UP000389128"/>
    </source>
</evidence>
<reference evidence="2 3" key="1">
    <citation type="submission" date="2019-01" db="EMBL/GenBank/DDBJ databases">
        <title>Zoogloea oleivorans genome sequencing and assembly.</title>
        <authorList>
            <person name="Tancsics A."/>
            <person name="Farkas M."/>
            <person name="Kriszt B."/>
            <person name="Maroti G."/>
            <person name="Horvath B."/>
        </authorList>
    </citation>
    <scope>NUCLEOTIDE SEQUENCE [LARGE SCALE GENOMIC DNA]</scope>
    <source>
        <strain evidence="2 3">Buc</strain>
    </source>
</reference>
<feature type="transmembrane region" description="Helical" evidence="1">
    <location>
        <begin position="71"/>
        <end position="93"/>
    </location>
</feature>
<gene>
    <name evidence="2" type="ORF">ETQ85_21285</name>
</gene>
<name>A0A6C2CHX1_9RHOO</name>
<feature type="transmembrane region" description="Helical" evidence="1">
    <location>
        <begin position="21"/>
        <end position="41"/>
    </location>
</feature>
<dbReference type="AlphaFoldDB" id="A0A6C2CHX1"/>
<organism evidence="2 3">
    <name type="scientific">Zoogloea oleivorans</name>
    <dbReference type="NCBI Taxonomy" id="1552750"/>
    <lineage>
        <taxon>Bacteria</taxon>
        <taxon>Pseudomonadati</taxon>
        <taxon>Pseudomonadota</taxon>
        <taxon>Betaproteobacteria</taxon>
        <taxon>Rhodocyclales</taxon>
        <taxon>Zoogloeaceae</taxon>
        <taxon>Zoogloea</taxon>
    </lineage>
</organism>
<proteinExistence type="predicted"/>
<protein>
    <submittedName>
        <fullName evidence="2">Uncharacterized protein</fullName>
    </submittedName>
</protein>
<comment type="caution">
    <text evidence="2">The sequence shown here is derived from an EMBL/GenBank/DDBJ whole genome shotgun (WGS) entry which is preliminary data.</text>
</comment>
<dbReference type="EMBL" id="SDKK01000026">
    <property type="protein sequence ID" value="TYC53597.1"/>
    <property type="molecule type" value="Genomic_DNA"/>
</dbReference>